<gene>
    <name evidence="1" type="ORF">ACFQRI_19805</name>
</gene>
<dbReference type="EMBL" id="JBHTCJ010000011">
    <property type="protein sequence ID" value="MFC7343655.1"/>
    <property type="molecule type" value="Genomic_DNA"/>
</dbReference>
<protein>
    <submittedName>
        <fullName evidence="1">Uncharacterized protein</fullName>
    </submittedName>
</protein>
<evidence type="ECO:0000313" key="2">
    <source>
        <dbReference type="Proteomes" id="UP001596504"/>
    </source>
</evidence>
<accession>A0ABW2LQ52</accession>
<reference evidence="2" key="1">
    <citation type="journal article" date="2019" name="Int. J. Syst. Evol. Microbiol.">
        <title>The Global Catalogue of Microorganisms (GCM) 10K type strain sequencing project: providing services to taxonomists for standard genome sequencing and annotation.</title>
        <authorList>
            <consortium name="The Broad Institute Genomics Platform"/>
            <consortium name="The Broad Institute Genome Sequencing Center for Infectious Disease"/>
            <person name="Wu L."/>
            <person name="Ma J."/>
        </authorList>
    </citation>
    <scope>NUCLEOTIDE SEQUENCE [LARGE SCALE GENOMIC DNA]</scope>
    <source>
        <strain evidence="2">WLHS5</strain>
    </source>
</reference>
<keyword evidence="2" id="KW-1185">Reference proteome</keyword>
<dbReference type="RefSeq" id="WP_380670780.1">
    <property type="nucleotide sequence ID" value="NZ_JBHTCJ010000011.1"/>
</dbReference>
<comment type="caution">
    <text evidence="1">The sequence shown here is derived from an EMBL/GenBank/DDBJ whole genome shotgun (WGS) entry which is preliminary data.</text>
</comment>
<proteinExistence type="predicted"/>
<organism evidence="1 2">
    <name type="scientific">Saccharopolyspora griseoalba</name>
    <dbReference type="NCBI Taxonomy" id="1431848"/>
    <lineage>
        <taxon>Bacteria</taxon>
        <taxon>Bacillati</taxon>
        <taxon>Actinomycetota</taxon>
        <taxon>Actinomycetes</taxon>
        <taxon>Pseudonocardiales</taxon>
        <taxon>Pseudonocardiaceae</taxon>
        <taxon>Saccharopolyspora</taxon>
    </lineage>
</organism>
<evidence type="ECO:0000313" key="1">
    <source>
        <dbReference type="EMBL" id="MFC7343655.1"/>
    </source>
</evidence>
<dbReference type="Proteomes" id="UP001596504">
    <property type="component" value="Unassembled WGS sequence"/>
</dbReference>
<sequence>MAEPVQNQMTADVLAAVVQQLQEAGSGDTPISVNLGDQVVLPVLGSAVRFRDGQSHLELRVPEVPAAE</sequence>
<name>A0ABW2LQ52_9PSEU</name>